<organism evidence="9 10">
    <name type="scientific">Panagrolaimus davidi</name>
    <dbReference type="NCBI Taxonomy" id="227884"/>
    <lineage>
        <taxon>Eukaryota</taxon>
        <taxon>Metazoa</taxon>
        <taxon>Ecdysozoa</taxon>
        <taxon>Nematoda</taxon>
        <taxon>Chromadorea</taxon>
        <taxon>Rhabditida</taxon>
        <taxon>Tylenchina</taxon>
        <taxon>Panagrolaimomorpha</taxon>
        <taxon>Panagrolaimoidea</taxon>
        <taxon>Panagrolaimidae</taxon>
        <taxon>Panagrolaimus</taxon>
    </lineage>
</organism>
<evidence type="ECO:0000256" key="2">
    <source>
        <dbReference type="ARBA" id="ARBA00010782"/>
    </source>
</evidence>
<proteinExistence type="inferred from homology"/>
<dbReference type="InterPro" id="IPR007109">
    <property type="entry name" value="Brix"/>
</dbReference>
<dbReference type="PROSITE" id="PS50833">
    <property type="entry name" value="BRIX"/>
    <property type="match status" value="1"/>
</dbReference>
<comment type="similarity">
    <text evidence="2 6">Belongs to the RPF2 family.</text>
</comment>
<protein>
    <recommendedName>
        <fullName evidence="3 6">Ribosome production factor 2 homolog</fullName>
    </recommendedName>
    <alternativeName>
        <fullName evidence="5 6">Ribosome biogenesis protein RPF2 homolog</fullName>
    </alternativeName>
</protein>
<evidence type="ECO:0000256" key="3">
    <source>
        <dbReference type="ARBA" id="ARBA00020387"/>
    </source>
</evidence>
<comment type="subcellular location">
    <subcellularLocation>
        <location evidence="1 6">Nucleus</location>
        <location evidence="1 6">Nucleolus</location>
    </subcellularLocation>
</comment>
<dbReference type="Pfam" id="PF04427">
    <property type="entry name" value="Brix"/>
    <property type="match status" value="1"/>
</dbReference>
<dbReference type="WBParaSite" id="PDA_v2.g5628.t1">
    <property type="protein sequence ID" value="PDA_v2.g5628.t1"/>
    <property type="gene ID" value="PDA_v2.g5628"/>
</dbReference>
<keyword evidence="4 6" id="KW-0539">Nucleus</keyword>
<evidence type="ECO:0000256" key="4">
    <source>
        <dbReference type="ARBA" id="ARBA00023242"/>
    </source>
</evidence>
<dbReference type="PANTHER" id="PTHR12728">
    <property type="entry name" value="BRIX DOMAIN CONTAINING PROTEIN"/>
    <property type="match status" value="1"/>
</dbReference>
<dbReference type="SMART" id="SM00879">
    <property type="entry name" value="Brix"/>
    <property type="match status" value="1"/>
</dbReference>
<keyword evidence="9" id="KW-1185">Reference proteome</keyword>
<evidence type="ECO:0000313" key="9">
    <source>
        <dbReference type="Proteomes" id="UP000887578"/>
    </source>
</evidence>
<dbReference type="GO" id="GO:0005730">
    <property type="term" value="C:nucleolus"/>
    <property type="evidence" value="ECO:0007669"/>
    <property type="project" value="UniProtKB-SubCell"/>
</dbReference>
<reference evidence="10" key="1">
    <citation type="submission" date="2022-11" db="UniProtKB">
        <authorList>
            <consortium name="WormBaseParasite"/>
        </authorList>
    </citation>
    <scope>IDENTIFICATION</scope>
</reference>
<dbReference type="GO" id="GO:0019843">
    <property type="term" value="F:rRNA binding"/>
    <property type="evidence" value="ECO:0007669"/>
    <property type="project" value="UniProtKB-UniRule"/>
</dbReference>
<evidence type="ECO:0000256" key="7">
    <source>
        <dbReference type="SAM" id="MobiDB-lite"/>
    </source>
</evidence>
<feature type="region of interest" description="Disordered" evidence="7">
    <location>
        <begin position="278"/>
        <end position="303"/>
    </location>
</feature>
<dbReference type="Proteomes" id="UP000887578">
    <property type="component" value="Unplaced"/>
</dbReference>
<dbReference type="InterPro" id="IPR039770">
    <property type="entry name" value="Rpf2"/>
</dbReference>
<dbReference type="GO" id="GO:0000027">
    <property type="term" value="P:ribosomal large subunit assembly"/>
    <property type="evidence" value="ECO:0007669"/>
    <property type="project" value="InterPro"/>
</dbReference>
<evidence type="ECO:0000256" key="6">
    <source>
        <dbReference type="RuleBase" id="RU367086"/>
    </source>
</evidence>
<evidence type="ECO:0000259" key="8">
    <source>
        <dbReference type="PROSITE" id="PS50833"/>
    </source>
</evidence>
<accession>A0A914QQD6</accession>
<sequence length="303" mass="34635">MAIMAANGAKPKTRKGKRFLENRASKIHENDKRCLAIHGAKTSPILNEVLEYLYLLKKPLSQHLRRHNAMHLFEDETLLEKFSAKFDASLFAFGSHQKKRPNTLIFGRMFDHHILDMFEMRITNYIPAKTFKQPPPILGAKPCVLLQGTLFESDEEIKRLGNLMVDWFRGVKVPNIRLQGLETVISFTIVEGVLLFRVYRTQLKKSASITPRVELIEIGPSIDFVLDRKKIASDSLYKSAMRVPDELRVKPRKNVSQDVFGTQKARIHLGRQEIGRIQTRKTPALRKAPRRQTSGANSIPLGE</sequence>
<dbReference type="GO" id="GO:0000463">
    <property type="term" value="P:maturation of LSU-rRNA from tricistronic rRNA transcript (SSU-rRNA, 5.8S rRNA, LSU-rRNA)"/>
    <property type="evidence" value="ECO:0007669"/>
    <property type="project" value="TreeGrafter"/>
</dbReference>
<feature type="domain" description="Brix" evidence="8">
    <location>
        <begin position="32"/>
        <end position="235"/>
    </location>
</feature>
<evidence type="ECO:0000256" key="5">
    <source>
        <dbReference type="ARBA" id="ARBA00030889"/>
    </source>
</evidence>
<evidence type="ECO:0000313" key="10">
    <source>
        <dbReference type="WBParaSite" id="PDA_v2.g5628.t1"/>
    </source>
</evidence>
<name>A0A914QQD6_9BILA</name>
<dbReference type="PANTHER" id="PTHR12728:SF0">
    <property type="entry name" value="RIBOSOME PRODUCTION FACTOR 2 HOMOLOG"/>
    <property type="match status" value="1"/>
</dbReference>
<dbReference type="AlphaFoldDB" id="A0A914QQD6"/>
<evidence type="ECO:0000256" key="1">
    <source>
        <dbReference type="ARBA" id="ARBA00004604"/>
    </source>
</evidence>